<evidence type="ECO:0000313" key="5">
    <source>
        <dbReference type="EMBL" id="KAG7293046.1"/>
    </source>
</evidence>
<protein>
    <recommendedName>
        <fullName evidence="3">COX assembly mitochondrial protein</fullName>
    </recommendedName>
</protein>
<accession>A0AAD4F4R5</accession>
<evidence type="ECO:0000256" key="1">
    <source>
        <dbReference type="ARBA" id="ARBA00007347"/>
    </source>
</evidence>
<keyword evidence="3" id="KW-0496">Mitochondrion</keyword>
<dbReference type="EMBL" id="JAHCVI010000001">
    <property type="protein sequence ID" value="KAG7293046.1"/>
    <property type="molecule type" value="Genomic_DNA"/>
</dbReference>
<dbReference type="InterPro" id="IPR013892">
    <property type="entry name" value="Cyt_c_biogenesis_Cmc1-like"/>
</dbReference>
<comment type="caution">
    <text evidence="5">The sequence shown here is derived from an EMBL/GenBank/DDBJ whole genome shotgun (WGS) entry which is preliminary data.</text>
</comment>
<keyword evidence="3" id="KW-0472">Membrane</keyword>
<feature type="compositionally biased region" description="Basic and acidic residues" evidence="4">
    <location>
        <begin position="62"/>
        <end position="80"/>
    </location>
</feature>
<keyword evidence="6" id="KW-1185">Reference proteome</keyword>
<comment type="subcellular location">
    <subcellularLocation>
        <location evidence="3">Mitochondrion inner membrane</location>
    </subcellularLocation>
</comment>
<feature type="region of interest" description="Disordered" evidence="4">
    <location>
        <begin position="55"/>
        <end position="80"/>
    </location>
</feature>
<dbReference type="GO" id="GO:0005743">
    <property type="term" value="C:mitochondrial inner membrane"/>
    <property type="evidence" value="ECO:0007669"/>
    <property type="project" value="UniProtKB-SubCell"/>
</dbReference>
<comment type="function">
    <text evidence="3">Required for mitochondrial cytochrome c oxidase (COX) assembly and respiration.</text>
</comment>
<sequence length="80" mass="9217">MHPLLHTKQNSACEDLMIALEQCHAKGFLWKSIGMCNDPKDQLAACLRAERYKTQSSNRNNVADKKSKIREKKREIDENS</sequence>
<dbReference type="AlphaFoldDB" id="A0AAD4F4R5"/>
<evidence type="ECO:0000313" key="6">
    <source>
        <dbReference type="Proteomes" id="UP001197093"/>
    </source>
</evidence>
<keyword evidence="3" id="KW-0143">Chaperone</keyword>
<reference evidence="5" key="1">
    <citation type="submission" date="2023-02" db="EMBL/GenBank/DDBJ databases">
        <authorList>
            <person name="Palmer J.M."/>
        </authorList>
    </citation>
    <scope>NUCLEOTIDE SEQUENCE</scope>
    <source>
        <strain evidence="5">FW57</strain>
    </source>
</reference>
<proteinExistence type="inferred from homology"/>
<evidence type="ECO:0000256" key="4">
    <source>
        <dbReference type="SAM" id="MobiDB-lite"/>
    </source>
</evidence>
<name>A0AAD4F4R5_9PEZI</name>
<organism evidence="5 6">
    <name type="scientific">Staphylotrichum longicolle</name>
    <dbReference type="NCBI Taxonomy" id="669026"/>
    <lineage>
        <taxon>Eukaryota</taxon>
        <taxon>Fungi</taxon>
        <taxon>Dikarya</taxon>
        <taxon>Ascomycota</taxon>
        <taxon>Pezizomycotina</taxon>
        <taxon>Sordariomycetes</taxon>
        <taxon>Sordariomycetidae</taxon>
        <taxon>Sordariales</taxon>
        <taxon>Chaetomiaceae</taxon>
        <taxon>Staphylotrichum</taxon>
    </lineage>
</organism>
<keyword evidence="2" id="KW-1015">Disulfide bond</keyword>
<dbReference type="Proteomes" id="UP001197093">
    <property type="component" value="Unassembled WGS sequence"/>
</dbReference>
<keyword evidence="3" id="KW-0999">Mitochondrion inner membrane</keyword>
<evidence type="ECO:0000256" key="3">
    <source>
        <dbReference type="RuleBase" id="RU364104"/>
    </source>
</evidence>
<comment type="similarity">
    <text evidence="1 3">Belongs to the CMC family.</text>
</comment>
<evidence type="ECO:0000256" key="2">
    <source>
        <dbReference type="ARBA" id="ARBA00023157"/>
    </source>
</evidence>
<dbReference type="Pfam" id="PF08583">
    <property type="entry name" value="Cmc1"/>
    <property type="match status" value="1"/>
</dbReference>
<gene>
    <name evidence="5" type="ORF">NEMBOFW57_003092</name>
</gene>